<dbReference type="EMBL" id="CP088280">
    <property type="protein sequence ID" value="UGX92443.1"/>
    <property type="molecule type" value="Genomic_DNA"/>
</dbReference>
<evidence type="ECO:0000313" key="2">
    <source>
        <dbReference type="EMBL" id="NYY91561.1"/>
    </source>
</evidence>
<name>A0A7Z0TPD5_9BRAD</name>
<accession>A0A7Z0TPD5</accession>
<feature type="compositionally biased region" description="Basic and acidic residues" evidence="1">
    <location>
        <begin position="12"/>
        <end position="21"/>
    </location>
</feature>
<reference evidence="3 4" key="1">
    <citation type="journal article" date="2017" name="Syst. Appl. Microbiol.">
        <title>Soybeans inoculated with root zone soils of Canadian native legumes harbour diverse and novel Bradyrhizobium spp. that possess agricultural potential.</title>
        <authorList>
            <person name="Bromfield E.S.P."/>
            <person name="Cloutier S."/>
            <person name="Tambong J.T."/>
            <person name="Tran Thi T.V."/>
        </authorList>
    </citation>
    <scope>NUCLEOTIDE SEQUENCE [LARGE SCALE GENOMIC DNA]</scope>
    <source>
        <strain evidence="3 4">323S2</strain>
    </source>
</reference>
<dbReference type="Pfam" id="PF13031">
    <property type="entry name" value="DUF3892"/>
    <property type="match status" value="1"/>
</dbReference>
<dbReference type="InterPro" id="IPR024997">
    <property type="entry name" value="DUF3892"/>
</dbReference>
<gene>
    <name evidence="3" type="ORF">G6321_00043235</name>
    <name evidence="2" type="ORF">G6321_25125</name>
</gene>
<evidence type="ECO:0000313" key="3">
    <source>
        <dbReference type="EMBL" id="UGX92443.1"/>
    </source>
</evidence>
<sequence>MPDVQVTCINKQPRDNSHEGITHLGGDGWKWPRSEVIRSIVNGTNTFFTLVSGKRADVGVVSGPNGKYVRTHADGYYNDNLLALPECP</sequence>
<feature type="region of interest" description="Disordered" evidence="1">
    <location>
        <begin position="1"/>
        <end position="23"/>
    </location>
</feature>
<evidence type="ECO:0000256" key="1">
    <source>
        <dbReference type="SAM" id="MobiDB-lite"/>
    </source>
</evidence>
<proteinExistence type="predicted"/>
<organism evidence="2">
    <name type="scientific">Bradyrhizobium barranii subsp. barranii</name>
    <dbReference type="NCBI Taxonomy" id="2823807"/>
    <lineage>
        <taxon>Bacteria</taxon>
        <taxon>Pseudomonadati</taxon>
        <taxon>Pseudomonadota</taxon>
        <taxon>Alphaproteobacteria</taxon>
        <taxon>Hyphomicrobiales</taxon>
        <taxon>Nitrobacteraceae</taxon>
        <taxon>Bradyrhizobium</taxon>
        <taxon>Bradyrhizobium barranii</taxon>
    </lineage>
</organism>
<evidence type="ECO:0000313" key="4">
    <source>
        <dbReference type="Proteomes" id="UP000564836"/>
    </source>
</evidence>
<dbReference type="EMBL" id="JACBFH010000001">
    <property type="protein sequence ID" value="NYY91561.1"/>
    <property type="molecule type" value="Genomic_DNA"/>
</dbReference>
<protein>
    <submittedName>
        <fullName evidence="2">DUF3892 domain-containing protein</fullName>
    </submittedName>
</protein>
<dbReference type="Proteomes" id="UP000564836">
    <property type="component" value="Chromosome"/>
</dbReference>
<reference evidence="2" key="2">
    <citation type="submission" date="2020-06" db="EMBL/GenBank/DDBJ databases">
        <title>Whole Genome Sequence of Bradyrhizobium sp. Strain 323S2.</title>
        <authorList>
            <person name="Bromfield E.S.P."/>
        </authorList>
    </citation>
    <scope>NUCLEOTIDE SEQUENCE [LARGE SCALE GENOMIC DNA]</scope>
    <source>
        <strain evidence="2">323S2</strain>
    </source>
</reference>
<reference evidence="3 4" key="3">
    <citation type="journal article" date="2022" name="Int. J. Syst. Evol. Microbiol.">
        <title>Strains of Bradyrhizobium barranii sp. nov. associated with legumes native to Canada are symbionts of soybeans and belong to different subspecies (subsp. barranii subsp. nov. and subsp. apii subsp. nov.) and symbiovars (sv. glycinearum and sv. septentrionale).</title>
        <authorList>
            <person name="Bromfield E.S.P."/>
            <person name="Cloutier S."/>
            <person name="Wasai-Hara S."/>
            <person name="Minamisawa K."/>
        </authorList>
    </citation>
    <scope>NUCLEOTIDE SEQUENCE [LARGE SCALE GENOMIC DNA]</scope>
    <source>
        <strain evidence="3 4">323S2</strain>
    </source>
</reference>
<dbReference type="AlphaFoldDB" id="A0A7Z0TPD5"/>